<evidence type="ECO:0000256" key="4">
    <source>
        <dbReference type="ARBA" id="ARBA00022741"/>
    </source>
</evidence>
<keyword evidence="12" id="KW-0436">Ligase</keyword>
<dbReference type="InterPro" id="IPR029055">
    <property type="entry name" value="Ntn_hydrolases_N"/>
</dbReference>
<evidence type="ECO:0000259" key="11">
    <source>
        <dbReference type="PROSITE" id="PS51278"/>
    </source>
</evidence>
<keyword evidence="13" id="KW-1185">Reference proteome</keyword>
<evidence type="ECO:0000256" key="6">
    <source>
        <dbReference type="ARBA" id="ARBA00022962"/>
    </source>
</evidence>
<dbReference type="InterPro" id="IPR006426">
    <property type="entry name" value="Asn_synth_AEB"/>
</dbReference>
<dbReference type="Pfam" id="PF13537">
    <property type="entry name" value="GATase_7"/>
    <property type="match status" value="1"/>
</dbReference>
<dbReference type="Gene3D" id="3.40.50.620">
    <property type="entry name" value="HUPs"/>
    <property type="match status" value="1"/>
</dbReference>
<dbReference type="SUPFAM" id="SSF52402">
    <property type="entry name" value="Adenine nucleotide alpha hydrolases-like"/>
    <property type="match status" value="1"/>
</dbReference>
<evidence type="ECO:0000256" key="5">
    <source>
        <dbReference type="ARBA" id="ARBA00022840"/>
    </source>
</evidence>
<keyword evidence="4 9" id="KW-0547">Nucleotide-binding</keyword>
<dbReference type="CDD" id="cd00712">
    <property type="entry name" value="AsnB"/>
    <property type="match status" value="1"/>
</dbReference>
<feature type="binding site" evidence="9">
    <location>
        <position position="293"/>
    </location>
    <ligand>
        <name>ATP</name>
        <dbReference type="ChEBI" id="CHEBI:30616"/>
    </ligand>
</feature>
<comment type="pathway">
    <text evidence="1">Amino-acid biosynthesis; L-asparagine biosynthesis; L-asparagine from L-aspartate (L-Gln route): step 1/1.</text>
</comment>
<evidence type="ECO:0000256" key="10">
    <source>
        <dbReference type="PIRSR" id="PIRSR001589-3"/>
    </source>
</evidence>
<evidence type="ECO:0000313" key="12">
    <source>
        <dbReference type="EMBL" id="TXB66758.1"/>
    </source>
</evidence>
<dbReference type="OrthoDB" id="9763290at2"/>
<dbReference type="AlphaFoldDB" id="A0A5C6RWN8"/>
<accession>A0A5C6RWN8</accession>
<dbReference type="EC" id="6.3.5.4" evidence="3"/>
<evidence type="ECO:0000256" key="7">
    <source>
        <dbReference type="ARBA" id="ARBA00048741"/>
    </source>
</evidence>
<dbReference type="InterPro" id="IPR051786">
    <property type="entry name" value="ASN_synthetase/amidase"/>
</dbReference>
<gene>
    <name evidence="12" type="primary">asnB</name>
    <name evidence="12" type="ORF">FRY74_00820</name>
</gene>
<evidence type="ECO:0000256" key="1">
    <source>
        <dbReference type="ARBA" id="ARBA00005187"/>
    </source>
</evidence>
<evidence type="ECO:0000256" key="3">
    <source>
        <dbReference type="ARBA" id="ARBA00012737"/>
    </source>
</evidence>
<dbReference type="NCBIfam" id="TIGR01536">
    <property type="entry name" value="asn_synth_AEB"/>
    <property type="match status" value="1"/>
</dbReference>
<dbReference type="GO" id="GO:0006529">
    <property type="term" value="P:asparagine biosynthetic process"/>
    <property type="evidence" value="ECO:0007669"/>
    <property type="project" value="UniProtKB-KW"/>
</dbReference>
<name>A0A5C6RWN8_9FLAO</name>
<dbReference type="PANTHER" id="PTHR43284">
    <property type="entry name" value="ASPARAGINE SYNTHETASE (GLUTAMINE-HYDROLYZING)"/>
    <property type="match status" value="1"/>
</dbReference>
<feature type="active site" description="For GATase activity" evidence="8">
    <location>
        <position position="2"/>
    </location>
</feature>
<dbReference type="GO" id="GO:0004066">
    <property type="term" value="F:asparagine synthase (glutamine-hydrolyzing) activity"/>
    <property type="evidence" value="ECO:0007669"/>
    <property type="project" value="UniProtKB-EC"/>
</dbReference>
<keyword evidence="8" id="KW-0028">Amino-acid biosynthesis</keyword>
<evidence type="ECO:0000256" key="8">
    <source>
        <dbReference type="PIRSR" id="PIRSR001589-1"/>
    </source>
</evidence>
<dbReference type="SUPFAM" id="SSF56235">
    <property type="entry name" value="N-terminal nucleophile aminohydrolases (Ntn hydrolases)"/>
    <property type="match status" value="1"/>
</dbReference>
<feature type="domain" description="Glutamine amidotransferase type-2" evidence="11">
    <location>
        <begin position="2"/>
        <end position="210"/>
    </location>
</feature>
<reference evidence="12 13" key="1">
    <citation type="submission" date="2019-08" db="EMBL/GenBank/DDBJ databases">
        <title>Genome of Vicingus serpentipes NCIMB 15042.</title>
        <authorList>
            <person name="Bowman J.P."/>
        </authorList>
    </citation>
    <scope>NUCLEOTIDE SEQUENCE [LARGE SCALE GENOMIC DNA]</scope>
    <source>
        <strain evidence="12 13">NCIMB 15042</strain>
    </source>
</reference>
<dbReference type="EMBL" id="VOOS01000001">
    <property type="protein sequence ID" value="TXB66758.1"/>
    <property type="molecule type" value="Genomic_DNA"/>
</dbReference>
<dbReference type="InterPro" id="IPR033738">
    <property type="entry name" value="AsnB_N"/>
</dbReference>
<sequence>MCGIVGIISKNKEQLTQIKLATNALAKRGPDNQQTVGFEQIALGHARLSIIDTTKGANQPFTDNENRYALIFNGEIYNYKELKEELLEDGFSFITNSDTEVLLYLYIKYKEDCLEKLNGFFAFSVYDKYEGSLFIARDRMGIKPLLYYYDGADFIFSSELKAIFKFKIDKTIDQVSLFNYLQFNYIPTNKSILTKVNKLAPGHFIKINNINCIDEIVESQYYEIPYNDKETIQKTALNYDKSKEMLVGLLDDSVQKRLVADVPVGTFLSGGVDSSIISLLAKRHKNDLSTFSIGYKDEPFFDETNYANAVAKKIGSNHHIISLTNDELYENLNDILDYIDEPFADSSAIAVYLLSKYTKKHVTVALSGDGADEMFSGYNKHMADFKSRHPGIKESIVKAGFPIWNKLPKSRNSKLFNINRQLYKFSLGANLTNKERYWQWASILNEEKANYLLNEELVFNPQRLSDTAHEYKKRKDELLKFIRKDGDLNDVLYTDMKMVLVNDMLRKVDGMSMANSLEVRVPFLDHRIVNFAFNLPRAFKINADMKKKILQDAFKEDLPEEVYNRPKHGFEVPLLNWFKNELRDTIENDLLSLKFIEEQEVFNWSAINELKQKLYSSNPEDSHATVWALIVFNSWWKKYMND</sequence>
<feature type="binding site" evidence="9">
    <location>
        <begin position="367"/>
        <end position="368"/>
    </location>
    <ligand>
        <name>ATP</name>
        <dbReference type="ChEBI" id="CHEBI:30616"/>
    </ligand>
</feature>
<dbReference type="PROSITE" id="PS51278">
    <property type="entry name" value="GATASE_TYPE_2"/>
    <property type="match status" value="1"/>
</dbReference>
<dbReference type="PIRSF" id="PIRSF001589">
    <property type="entry name" value="Asn_synthetase_glu-h"/>
    <property type="match status" value="1"/>
</dbReference>
<organism evidence="12 13">
    <name type="scientific">Vicingus serpentipes</name>
    <dbReference type="NCBI Taxonomy" id="1926625"/>
    <lineage>
        <taxon>Bacteria</taxon>
        <taxon>Pseudomonadati</taxon>
        <taxon>Bacteroidota</taxon>
        <taxon>Flavobacteriia</taxon>
        <taxon>Flavobacteriales</taxon>
        <taxon>Vicingaceae</taxon>
        <taxon>Vicingus</taxon>
    </lineage>
</organism>
<dbReference type="Gene3D" id="3.60.20.10">
    <property type="entry name" value="Glutamine Phosphoribosylpyrophosphate, subunit 1, domain 1"/>
    <property type="match status" value="1"/>
</dbReference>
<dbReference type="RefSeq" id="WP_147097680.1">
    <property type="nucleotide sequence ID" value="NZ_VOOS01000001.1"/>
</dbReference>
<dbReference type="InterPro" id="IPR001962">
    <property type="entry name" value="Asn_synthase"/>
</dbReference>
<protein>
    <recommendedName>
        <fullName evidence="3">asparagine synthase (glutamine-hydrolyzing)</fullName>
        <ecNumber evidence="3">6.3.5.4</ecNumber>
    </recommendedName>
</protein>
<dbReference type="CDD" id="cd01991">
    <property type="entry name" value="Asn_synthase_B_C"/>
    <property type="match status" value="1"/>
</dbReference>
<dbReference type="PANTHER" id="PTHR43284:SF1">
    <property type="entry name" value="ASPARAGINE SYNTHETASE"/>
    <property type="match status" value="1"/>
</dbReference>
<comment type="catalytic activity">
    <reaction evidence="7">
        <text>L-aspartate + L-glutamine + ATP + H2O = L-asparagine + L-glutamate + AMP + diphosphate + H(+)</text>
        <dbReference type="Rhea" id="RHEA:12228"/>
        <dbReference type="ChEBI" id="CHEBI:15377"/>
        <dbReference type="ChEBI" id="CHEBI:15378"/>
        <dbReference type="ChEBI" id="CHEBI:29985"/>
        <dbReference type="ChEBI" id="CHEBI:29991"/>
        <dbReference type="ChEBI" id="CHEBI:30616"/>
        <dbReference type="ChEBI" id="CHEBI:33019"/>
        <dbReference type="ChEBI" id="CHEBI:58048"/>
        <dbReference type="ChEBI" id="CHEBI:58359"/>
        <dbReference type="ChEBI" id="CHEBI:456215"/>
        <dbReference type="EC" id="6.3.5.4"/>
    </reaction>
</comment>
<proteinExistence type="inferred from homology"/>
<keyword evidence="5 9" id="KW-0067">ATP-binding</keyword>
<dbReference type="InterPro" id="IPR017932">
    <property type="entry name" value="GATase_2_dom"/>
</dbReference>
<feature type="binding site" evidence="9">
    <location>
        <position position="98"/>
    </location>
    <ligand>
        <name>L-glutamine</name>
        <dbReference type="ChEBI" id="CHEBI:58359"/>
    </ligand>
</feature>
<comment type="caution">
    <text evidence="12">The sequence shown here is derived from an EMBL/GenBank/DDBJ whole genome shotgun (WGS) entry which is preliminary data.</text>
</comment>
<comment type="similarity">
    <text evidence="2">Belongs to the asparagine synthetase family.</text>
</comment>
<dbReference type="GO" id="GO:0005829">
    <property type="term" value="C:cytosol"/>
    <property type="evidence" value="ECO:0007669"/>
    <property type="project" value="TreeGrafter"/>
</dbReference>
<evidence type="ECO:0000256" key="9">
    <source>
        <dbReference type="PIRSR" id="PIRSR001589-2"/>
    </source>
</evidence>
<evidence type="ECO:0000313" key="13">
    <source>
        <dbReference type="Proteomes" id="UP000321721"/>
    </source>
</evidence>
<keyword evidence="8" id="KW-0061">Asparagine biosynthesis</keyword>
<dbReference type="Proteomes" id="UP000321721">
    <property type="component" value="Unassembled WGS sequence"/>
</dbReference>
<dbReference type="Pfam" id="PF00733">
    <property type="entry name" value="Asn_synthase"/>
    <property type="match status" value="1"/>
</dbReference>
<evidence type="ECO:0000256" key="2">
    <source>
        <dbReference type="ARBA" id="ARBA00005752"/>
    </source>
</evidence>
<dbReference type="InterPro" id="IPR014729">
    <property type="entry name" value="Rossmann-like_a/b/a_fold"/>
</dbReference>
<keyword evidence="6 8" id="KW-0315">Glutamine amidotransferase</keyword>
<dbReference type="GO" id="GO:0005524">
    <property type="term" value="F:ATP binding"/>
    <property type="evidence" value="ECO:0007669"/>
    <property type="project" value="UniProtKB-KW"/>
</dbReference>
<feature type="site" description="Important for beta-aspartyl-AMP intermediate formation" evidence="10">
    <location>
        <position position="369"/>
    </location>
</feature>